<dbReference type="AlphaFoldDB" id="A0AAD7XIJ7"/>
<evidence type="ECO:0000256" key="1">
    <source>
        <dbReference type="ARBA" id="ARBA00022468"/>
    </source>
</evidence>
<evidence type="ECO:0000259" key="7">
    <source>
        <dbReference type="PROSITE" id="PS50115"/>
    </source>
</evidence>
<dbReference type="Proteomes" id="UP001230188">
    <property type="component" value="Unassembled WGS sequence"/>
</dbReference>
<dbReference type="EMBL" id="JAQMWT010000362">
    <property type="protein sequence ID" value="KAJ8602940.1"/>
    <property type="molecule type" value="Genomic_DNA"/>
</dbReference>
<feature type="compositionally biased region" description="Low complexity" evidence="6">
    <location>
        <begin position="229"/>
        <end position="245"/>
    </location>
</feature>
<feature type="compositionally biased region" description="Basic and acidic residues" evidence="6">
    <location>
        <begin position="132"/>
        <end position="151"/>
    </location>
</feature>
<organism evidence="8 9">
    <name type="scientific">Chrysophaeum taylorii</name>
    <dbReference type="NCBI Taxonomy" id="2483200"/>
    <lineage>
        <taxon>Eukaryota</taxon>
        <taxon>Sar</taxon>
        <taxon>Stramenopiles</taxon>
        <taxon>Ochrophyta</taxon>
        <taxon>Pelagophyceae</taxon>
        <taxon>Pelagomonadales</taxon>
        <taxon>Pelagomonadaceae</taxon>
        <taxon>Chrysophaeum</taxon>
    </lineage>
</organism>
<protein>
    <recommendedName>
        <fullName evidence="7">Arf-GAP domain-containing protein</fullName>
    </recommendedName>
</protein>
<dbReference type="PRINTS" id="PR00405">
    <property type="entry name" value="REVINTRACTNG"/>
</dbReference>
<dbReference type="SMART" id="SM00105">
    <property type="entry name" value="ArfGap"/>
    <property type="match status" value="1"/>
</dbReference>
<comment type="caution">
    <text evidence="8">The sequence shown here is derived from an EMBL/GenBank/DDBJ whole genome shotgun (WGS) entry which is preliminary data.</text>
</comment>
<keyword evidence="4" id="KW-0862">Zinc</keyword>
<dbReference type="GO" id="GO:0048205">
    <property type="term" value="P:COPI coating of Golgi vesicle"/>
    <property type="evidence" value="ECO:0007669"/>
    <property type="project" value="TreeGrafter"/>
</dbReference>
<evidence type="ECO:0000256" key="3">
    <source>
        <dbReference type="ARBA" id="ARBA00022771"/>
    </source>
</evidence>
<dbReference type="Gene3D" id="1.10.220.150">
    <property type="entry name" value="Arf GTPase activating protein"/>
    <property type="match status" value="1"/>
</dbReference>
<dbReference type="InterPro" id="IPR038508">
    <property type="entry name" value="ArfGAP_dom_sf"/>
</dbReference>
<gene>
    <name evidence="8" type="ORF">CTAYLR_001520</name>
</gene>
<dbReference type="GO" id="GO:0008270">
    <property type="term" value="F:zinc ion binding"/>
    <property type="evidence" value="ECO:0007669"/>
    <property type="project" value="UniProtKB-KW"/>
</dbReference>
<dbReference type="InterPro" id="IPR037278">
    <property type="entry name" value="ARFGAP/RecO"/>
</dbReference>
<keyword evidence="2" id="KW-0479">Metal-binding</keyword>
<dbReference type="GO" id="GO:0000139">
    <property type="term" value="C:Golgi membrane"/>
    <property type="evidence" value="ECO:0007669"/>
    <property type="project" value="GOC"/>
</dbReference>
<feature type="compositionally biased region" description="Basic and acidic residues" evidence="6">
    <location>
        <begin position="158"/>
        <end position="176"/>
    </location>
</feature>
<dbReference type="PANTHER" id="PTHR45686">
    <property type="entry name" value="ADP-RIBOSYLATION FACTOR GTPASE ACTIVATING PROTEIN 3, ISOFORM H-RELATED"/>
    <property type="match status" value="1"/>
</dbReference>
<dbReference type="SUPFAM" id="SSF57863">
    <property type="entry name" value="ArfGap/RecO-like zinc finger"/>
    <property type="match status" value="1"/>
</dbReference>
<evidence type="ECO:0000313" key="8">
    <source>
        <dbReference type="EMBL" id="KAJ8602940.1"/>
    </source>
</evidence>
<name>A0AAD7XIJ7_9STRA</name>
<dbReference type="Pfam" id="PF01412">
    <property type="entry name" value="ArfGap"/>
    <property type="match status" value="1"/>
</dbReference>
<dbReference type="CDD" id="cd08831">
    <property type="entry name" value="ArfGap_ArfGap2_3_like"/>
    <property type="match status" value="1"/>
</dbReference>
<dbReference type="PANTHER" id="PTHR45686:SF4">
    <property type="entry name" value="ADP-RIBOSYLATION FACTOR GTPASE ACTIVATING PROTEIN 3, ISOFORM H"/>
    <property type="match status" value="1"/>
</dbReference>
<reference evidence="8" key="1">
    <citation type="submission" date="2023-01" db="EMBL/GenBank/DDBJ databases">
        <title>Metagenome sequencing of chrysophaentin producing Chrysophaeum taylorii.</title>
        <authorList>
            <person name="Davison J."/>
            <person name="Bewley C."/>
        </authorList>
    </citation>
    <scope>NUCLEOTIDE SEQUENCE</scope>
    <source>
        <strain evidence="8">NIES-1699</strain>
    </source>
</reference>
<evidence type="ECO:0000313" key="9">
    <source>
        <dbReference type="Proteomes" id="UP001230188"/>
    </source>
</evidence>
<evidence type="ECO:0000256" key="4">
    <source>
        <dbReference type="ARBA" id="ARBA00022833"/>
    </source>
</evidence>
<sequence>MVVLTVPVAERRAVFKKLLALPDNRVCFDCPQKKPMWASSTFGVFICLDCAGGQRRLGTHLTFVRSVDMDEWTPEQLEAMKLGGNKRARLYFRDNGVMDLHQRQDLKYSSSTAKTYRTKLQREVQASLDKGTVLEKEQTKKEKKEEGDGLHRLMQGLEVEKGGEEVLPKGKKEEPPRATSAPELAEYGKTPPEEEGEKVSVPTPKKAPPEPKGTLSAGMLLGAQRRSARASWTTRRTSTSSSRSP</sequence>
<feature type="domain" description="Arf-GAP" evidence="7">
    <location>
        <begin position="12"/>
        <end position="120"/>
    </location>
</feature>
<dbReference type="InterPro" id="IPR001164">
    <property type="entry name" value="ArfGAP_dom"/>
</dbReference>
<proteinExistence type="predicted"/>
<keyword evidence="9" id="KW-1185">Reference proteome</keyword>
<feature type="region of interest" description="Disordered" evidence="6">
    <location>
        <begin position="131"/>
        <end position="245"/>
    </location>
</feature>
<evidence type="ECO:0000256" key="5">
    <source>
        <dbReference type="PROSITE-ProRule" id="PRU00288"/>
    </source>
</evidence>
<dbReference type="PROSITE" id="PS50115">
    <property type="entry name" value="ARFGAP"/>
    <property type="match status" value="1"/>
</dbReference>
<dbReference type="GO" id="GO:0005096">
    <property type="term" value="F:GTPase activator activity"/>
    <property type="evidence" value="ECO:0007669"/>
    <property type="project" value="UniProtKB-KW"/>
</dbReference>
<evidence type="ECO:0000256" key="6">
    <source>
        <dbReference type="SAM" id="MobiDB-lite"/>
    </source>
</evidence>
<accession>A0AAD7XIJ7</accession>
<keyword evidence="3 5" id="KW-0863">Zinc-finger</keyword>
<keyword evidence="1" id="KW-0343">GTPase activation</keyword>
<evidence type="ECO:0000256" key="2">
    <source>
        <dbReference type="ARBA" id="ARBA00022723"/>
    </source>
</evidence>